<evidence type="ECO:0000256" key="1">
    <source>
        <dbReference type="ARBA" id="ARBA00023239"/>
    </source>
</evidence>
<dbReference type="EMBL" id="CP121646">
    <property type="protein sequence ID" value="WFU62605.1"/>
    <property type="molecule type" value="Genomic_DNA"/>
</dbReference>
<keyword evidence="1" id="KW-0456">Lyase</keyword>
<dbReference type="InterPro" id="IPR015928">
    <property type="entry name" value="Aconitase/3IPM_dehydase_swvl"/>
</dbReference>
<reference evidence="2 3" key="1">
    <citation type="submission" date="2023-04" db="EMBL/GenBank/DDBJ databases">
        <title>Australian commercial rhizobial inoculants.</title>
        <authorList>
            <person name="Kohlmeier M.G."/>
            <person name="O'Hara G.W."/>
            <person name="Colombi E."/>
            <person name="Ramsay J.P."/>
            <person name="Terpolilli J."/>
        </authorList>
    </citation>
    <scope>NUCLEOTIDE SEQUENCE [LARGE SCALE GENOMIC DNA]</scope>
    <source>
        <strain evidence="2 3">CB627</strain>
    </source>
</reference>
<dbReference type="InterPro" id="IPR050075">
    <property type="entry name" value="LeuD"/>
</dbReference>
<dbReference type="SUPFAM" id="SSF52016">
    <property type="entry name" value="LeuD/IlvD-like"/>
    <property type="match status" value="1"/>
</dbReference>
<dbReference type="RefSeq" id="WP_310885264.1">
    <property type="nucleotide sequence ID" value="NZ_CP121646.1"/>
</dbReference>
<sequence length="174" mass="19347">MNTLALKGKVWKFGDHVSVYYFFPAIYEMLGIAGKPEELAKHFLEDVDPHLIQQVEHGDVLVAGKGFGQGKHHYDYINAFQKLGFAAFLAESFHPQFQRECIDRGMPAIAYPEIPSKVNSGDLLELDLRTGRGRILNRAVPIRVEPAPQVFLAILAAGGLKPYTLQKLATGSRN</sequence>
<dbReference type="PANTHER" id="PTHR43345">
    <property type="entry name" value="3-ISOPROPYLMALATE DEHYDRATASE SMALL SUBUNIT 2-RELATED-RELATED"/>
    <property type="match status" value="1"/>
</dbReference>
<name>A0ABY8JAK8_9BRAD</name>
<gene>
    <name evidence="2" type="ORF">QA636_34915</name>
</gene>
<organism evidence="2 3">
    <name type="scientific">Bradyrhizobium brasilense</name>
    <dbReference type="NCBI Taxonomy" id="1419277"/>
    <lineage>
        <taxon>Bacteria</taxon>
        <taxon>Pseudomonadati</taxon>
        <taxon>Pseudomonadota</taxon>
        <taxon>Alphaproteobacteria</taxon>
        <taxon>Hyphomicrobiales</taxon>
        <taxon>Nitrobacteraceae</taxon>
        <taxon>Bradyrhizobium</taxon>
    </lineage>
</organism>
<proteinExistence type="predicted"/>
<evidence type="ECO:0000313" key="2">
    <source>
        <dbReference type="EMBL" id="WFU62605.1"/>
    </source>
</evidence>
<dbReference type="Proteomes" id="UP001221546">
    <property type="component" value="Chromosome"/>
</dbReference>
<dbReference type="PANTHER" id="PTHR43345:SF2">
    <property type="entry name" value="3-ISOPROPYLMALATE DEHYDRATASE SMALL SUBUNIT 1"/>
    <property type="match status" value="1"/>
</dbReference>
<evidence type="ECO:0008006" key="4">
    <source>
        <dbReference type="Google" id="ProtNLM"/>
    </source>
</evidence>
<evidence type="ECO:0000313" key="3">
    <source>
        <dbReference type="Proteomes" id="UP001221546"/>
    </source>
</evidence>
<dbReference type="Gene3D" id="3.20.19.10">
    <property type="entry name" value="Aconitase, domain 4"/>
    <property type="match status" value="1"/>
</dbReference>
<accession>A0ABY8JAK8</accession>
<protein>
    <recommendedName>
        <fullName evidence="4">3-isopropylmalate dehydratase</fullName>
    </recommendedName>
</protein>
<keyword evidence="3" id="KW-1185">Reference proteome</keyword>